<sequence length="140" mass="15937">MNYSISKIIPYVRRYVLLGIYDVLDGERVPYQKKEDTVVAKAEVYGNLSTFSISAEEQEMGTELKVTMLQSCVGLSEQGKERAMTAVMDRIVQYLENELLMNNRAAIIMPQEDKYGYGRRPELHIRAVRKGCRRGEGPAV</sequence>
<gene>
    <name evidence="1" type="ORF">H9X91_01355</name>
</gene>
<organism evidence="1 2">
    <name type="scientific">Oscillibacter valericigenes</name>
    <dbReference type="NCBI Taxonomy" id="351091"/>
    <lineage>
        <taxon>Bacteria</taxon>
        <taxon>Bacillati</taxon>
        <taxon>Bacillota</taxon>
        <taxon>Clostridia</taxon>
        <taxon>Eubacteriales</taxon>
        <taxon>Oscillospiraceae</taxon>
        <taxon>Oscillibacter</taxon>
    </lineage>
</organism>
<proteinExistence type="predicted"/>
<dbReference type="EMBL" id="JACSNX010000001">
    <property type="protein sequence ID" value="MBM6850083.1"/>
    <property type="molecule type" value="Genomic_DNA"/>
</dbReference>
<dbReference type="RefSeq" id="WP_204801751.1">
    <property type="nucleotide sequence ID" value="NZ_JACSNX010000001.1"/>
</dbReference>
<reference evidence="1 2" key="1">
    <citation type="journal article" date="2021" name="Sci. Rep.">
        <title>The distribution of antibiotic resistance genes in chicken gut microbiota commensals.</title>
        <authorList>
            <person name="Juricova H."/>
            <person name="Matiasovicova J."/>
            <person name="Kubasova T."/>
            <person name="Cejkova D."/>
            <person name="Rychlik I."/>
        </authorList>
    </citation>
    <scope>NUCLEOTIDE SEQUENCE [LARGE SCALE GENOMIC DNA]</scope>
    <source>
        <strain evidence="1 2">An411</strain>
    </source>
</reference>
<name>A0ABS2FSI3_9FIRM</name>
<dbReference type="Proteomes" id="UP000719500">
    <property type="component" value="Unassembled WGS sequence"/>
</dbReference>
<protein>
    <submittedName>
        <fullName evidence="1">Uncharacterized protein</fullName>
    </submittedName>
</protein>
<evidence type="ECO:0000313" key="2">
    <source>
        <dbReference type="Proteomes" id="UP000719500"/>
    </source>
</evidence>
<comment type="caution">
    <text evidence="1">The sequence shown here is derived from an EMBL/GenBank/DDBJ whole genome shotgun (WGS) entry which is preliminary data.</text>
</comment>
<evidence type="ECO:0000313" key="1">
    <source>
        <dbReference type="EMBL" id="MBM6850083.1"/>
    </source>
</evidence>
<keyword evidence="2" id="KW-1185">Reference proteome</keyword>
<accession>A0ABS2FSI3</accession>